<sequence>MAAPERPEDRQHEKVMQKLNGRRKIDENRTPASEPNRTPIRVNDPGCTEQQFRQMVL</sequence>
<accession>A0ABD5SIE2</accession>
<keyword evidence="3" id="KW-1185">Reference proteome</keyword>
<feature type="compositionally biased region" description="Polar residues" evidence="1">
    <location>
        <begin position="48"/>
        <end position="57"/>
    </location>
</feature>
<protein>
    <submittedName>
        <fullName evidence="2">Uncharacterized protein</fullName>
    </submittedName>
</protein>
<feature type="region of interest" description="Disordered" evidence="1">
    <location>
        <begin position="1"/>
        <end position="57"/>
    </location>
</feature>
<dbReference type="AlphaFoldDB" id="A0ABD5SIE2"/>
<gene>
    <name evidence="2" type="ORF">ACFQE6_07120</name>
</gene>
<comment type="caution">
    <text evidence="2">The sequence shown here is derived from an EMBL/GenBank/DDBJ whole genome shotgun (WGS) entry which is preliminary data.</text>
</comment>
<evidence type="ECO:0000313" key="2">
    <source>
        <dbReference type="EMBL" id="MFC6764799.1"/>
    </source>
</evidence>
<organism evidence="2 3">
    <name type="scientific">Natrinema soli</name>
    <dbReference type="NCBI Taxonomy" id="1930624"/>
    <lineage>
        <taxon>Archaea</taxon>
        <taxon>Methanobacteriati</taxon>
        <taxon>Methanobacteriota</taxon>
        <taxon>Stenosarchaea group</taxon>
        <taxon>Halobacteria</taxon>
        <taxon>Halobacteriales</taxon>
        <taxon>Natrialbaceae</taxon>
        <taxon>Natrinema</taxon>
    </lineage>
</organism>
<feature type="compositionally biased region" description="Basic and acidic residues" evidence="1">
    <location>
        <begin position="1"/>
        <end position="16"/>
    </location>
</feature>
<evidence type="ECO:0000256" key="1">
    <source>
        <dbReference type="SAM" id="MobiDB-lite"/>
    </source>
</evidence>
<reference evidence="2 3" key="1">
    <citation type="journal article" date="2019" name="Int. J. Syst. Evol. Microbiol.">
        <title>The Global Catalogue of Microorganisms (GCM) 10K type strain sequencing project: providing services to taxonomists for standard genome sequencing and annotation.</title>
        <authorList>
            <consortium name="The Broad Institute Genomics Platform"/>
            <consortium name="The Broad Institute Genome Sequencing Center for Infectious Disease"/>
            <person name="Wu L."/>
            <person name="Ma J."/>
        </authorList>
    </citation>
    <scope>NUCLEOTIDE SEQUENCE [LARGE SCALE GENOMIC DNA]</scope>
    <source>
        <strain evidence="2 3">LMG 29247</strain>
    </source>
</reference>
<name>A0ABD5SIE2_9EURY</name>
<evidence type="ECO:0000313" key="3">
    <source>
        <dbReference type="Proteomes" id="UP001596383"/>
    </source>
</evidence>
<dbReference type="EMBL" id="JBHSWV010000098">
    <property type="protein sequence ID" value="MFC6764799.1"/>
    <property type="molecule type" value="Genomic_DNA"/>
</dbReference>
<proteinExistence type="predicted"/>
<dbReference type="Proteomes" id="UP001596383">
    <property type="component" value="Unassembled WGS sequence"/>
</dbReference>